<sequence>MDRRQFIKFTSAAGSSLLISTGLAGCTATQSLSSDNVRFTHGVASGDPLADAVIIWTRAVPDTASTPVIRWELATDSDFSTIIASGDSKAEKNRDYTVKVDVKGLQPATRYYYRFRTANQLSVTGETMTLPSGHVESVNLAVFSCSNYPAGYFTAYQLAADDASIDYVLHLGDYIYEYSSTGYATEHAQEIGRTLAADNEGEIYTLTDYRNRYATYRNDNGLLALHQRKPFIVVWDDHEIANDTYKAGAENHTPDEGDFFVRRAAAIQAYFEWLPIRPPLGESQPHIYRQFRFGDLVNLYMLDTRVIGRDKQLNYNDYRDADGKRFDTERFKTDLLDPDRSIMGKTQADWFINSLASSQSQAQWQVVGQQLLMARMFFPSAVFTGVPRDQIAANIQRLADLQRRQNTGEVLSAKDTQTLQAKMAYNLDAWDGYPVERERVVRAFADCDKPVIALAGDTHNAWHSLLTTEEGEVAAVELGVSSVSSPGMESYLQMDADVAGQVAEDLPALVTDLQYCNMHQRGYLTVHFTPQKATATWVFVDTIMQPQAKVAATHQAEILPEAL</sequence>
<dbReference type="InterPro" id="IPR032093">
    <property type="entry name" value="PhoD_N"/>
</dbReference>
<dbReference type="SUPFAM" id="SSF56300">
    <property type="entry name" value="Metallo-dependent phosphatases"/>
    <property type="match status" value="1"/>
</dbReference>
<dbReference type="Pfam" id="PF16655">
    <property type="entry name" value="PhoD_N"/>
    <property type="match status" value="1"/>
</dbReference>
<comment type="caution">
    <text evidence="4">The sequence shown here is derived from an EMBL/GenBank/DDBJ whole genome shotgun (WGS) entry which is preliminary data.</text>
</comment>
<name>A0ABT5KZE8_9ALTE</name>
<dbReference type="Gene3D" id="3.60.21.70">
    <property type="entry name" value="PhoD-like phosphatase"/>
    <property type="match status" value="1"/>
</dbReference>
<dbReference type="InterPro" id="IPR052900">
    <property type="entry name" value="Phospholipid_Metab_Enz"/>
</dbReference>
<feature type="signal peptide" evidence="1">
    <location>
        <begin position="1"/>
        <end position="24"/>
    </location>
</feature>
<dbReference type="Gene3D" id="2.60.40.380">
    <property type="entry name" value="Purple acid phosphatase-like, N-terminal"/>
    <property type="match status" value="1"/>
</dbReference>
<evidence type="ECO:0000259" key="2">
    <source>
        <dbReference type="Pfam" id="PF09423"/>
    </source>
</evidence>
<organism evidence="4 5">
    <name type="scientific">Alteromonas gilva</name>
    <dbReference type="NCBI Taxonomy" id="2987522"/>
    <lineage>
        <taxon>Bacteria</taxon>
        <taxon>Pseudomonadati</taxon>
        <taxon>Pseudomonadota</taxon>
        <taxon>Gammaproteobacteria</taxon>
        <taxon>Alteromonadales</taxon>
        <taxon>Alteromonadaceae</taxon>
        <taxon>Alteromonas/Salinimonas group</taxon>
        <taxon>Alteromonas</taxon>
    </lineage>
</organism>
<dbReference type="CDD" id="cd07389">
    <property type="entry name" value="MPP_PhoD"/>
    <property type="match status" value="1"/>
</dbReference>
<evidence type="ECO:0000313" key="5">
    <source>
        <dbReference type="Proteomes" id="UP001218788"/>
    </source>
</evidence>
<evidence type="ECO:0000259" key="3">
    <source>
        <dbReference type="Pfam" id="PF16655"/>
    </source>
</evidence>
<feature type="domain" description="PhoD-like phosphatase metallophosphatase" evidence="2">
    <location>
        <begin position="140"/>
        <end position="537"/>
    </location>
</feature>
<dbReference type="InterPro" id="IPR029052">
    <property type="entry name" value="Metallo-depent_PP-like"/>
</dbReference>
<dbReference type="Pfam" id="PF09423">
    <property type="entry name" value="PhoD"/>
    <property type="match status" value="1"/>
</dbReference>
<gene>
    <name evidence="4" type="ORF">OIK42_04505</name>
</gene>
<proteinExistence type="predicted"/>
<evidence type="ECO:0000313" key="4">
    <source>
        <dbReference type="EMBL" id="MDC8830023.1"/>
    </source>
</evidence>
<dbReference type="EMBL" id="JAQQXP010000001">
    <property type="protein sequence ID" value="MDC8830023.1"/>
    <property type="molecule type" value="Genomic_DNA"/>
</dbReference>
<dbReference type="PROSITE" id="PS51257">
    <property type="entry name" value="PROKAR_LIPOPROTEIN"/>
    <property type="match status" value="1"/>
</dbReference>
<protein>
    <submittedName>
        <fullName evidence="4">Alkaline phosphatase D family protein</fullName>
    </submittedName>
</protein>
<dbReference type="InterPro" id="IPR038607">
    <property type="entry name" value="PhoD-like_sf"/>
</dbReference>
<keyword evidence="5" id="KW-1185">Reference proteome</keyword>
<evidence type="ECO:0000256" key="1">
    <source>
        <dbReference type="SAM" id="SignalP"/>
    </source>
</evidence>
<keyword evidence="1" id="KW-0732">Signal</keyword>
<feature type="domain" description="Phospholipase D N-terminal" evidence="3">
    <location>
        <begin position="41"/>
        <end position="129"/>
    </location>
</feature>
<dbReference type="PANTHER" id="PTHR43606:SF2">
    <property type="entry name" value="ALKALINE PHOSPHATASE FAMILY PROTEIN (AFU_ORTHOLOGUE AFUA_5G03860)"/>
    <property type="match status" value="1"/>
</dbReference>
<dbReference type="Proteomes" id="UP001218788">
    <property type="component" value="Unassembled WGS sequence"/>
</dbReference>
<dbReference type="RefSeq" id="WP_273638687.1">
    <property type="nucleotide sequence ID" value="NZ_JAQQXP010000001.1"/>
</dbReference>
<feature type="chain" id="PRO_5046233137" evidence="1">
    <location>
        <begin position="25"/>
        <end position="563"/>
    </location>
</feature>
<reference evidence="4 5" key="1">
    <citation type="submission" date="2022-10" db="EMBL/GenBank/DDBJ databases">
        <title>Alteromonas sp. chi3 Genome sequencing.</title>
        <authorList>
            <person name="Park S."/>
        </authorList>
    </citation>
    <scope>NUCLEOTIDE SEQUENCE [LARGE SCALE GENOMIC DNA]</scope>
    <source>
        <strain evidence="5">chi3</strain>
    </source>
</reference>
<dbReference type="PANTHER" id="PTHR43606">
    <property type="entry name" value="PHOSPHATASE, PUTATIVE (AFU_ORTHOLOGUE AFUA_6G08710)-RELATED"/>
    <property type="match status" value="1"/>
</dbReference>
<accession>A0ABT5KZE8</accession>
<dbReference type="InterPro" id="IPR018946">
    <property type="entry name" value="PhoD-like_MPP"/>
</dbReference>